<sequence length="176" mass="19009">MSIISAFQPFTSIHKQNHPQIAHKTHPSSIVQCPKNALSTHKFPHFKVTQMSKLRRVRSVEEETQVSEQTVGAEEAEAPAEKPAPVPVSPSDKLIMFFQADGTMSEAAAPAVRQALEATEGISDLKVQISEGICSVELTKETTIQATGVASGLVEIIQGAGFKLQTLNLSFADEEL</sequence>
<dbReference type="OrthoDB" id="1935207at2759"/>
<organism evidence="2 3">
    <name type="scientific">Carnegiea gigantea</name>
    <dbReference type="NCBI Taxonomy" id="171969"/>
    <lineage>
        <taxon>Eukaryota</taxon>
        <taxon>Viridiplantae</taxon>
        <taxon>Streptophyta</taxon>
        <taxon>Embryophyta</taxon>
        <taxon>Tracheophyta</taxon>
        <taxon>Spermatophyta</taxon>
        <taxon>Magnoliopsida</taxon>
        <taxon>eudicotyledons</taxon>
        <taxon>Gunneridae</taxon>
        <taxon>Pentapetalae</taxon>
        <taxon>Caryophyllales</taxon>
        <taxon>Cactineae</taxon>
        <taxon>Cactaceae</taxon>
        <taxon>Cactoideae</taxon>
        <taxon>Echinocereeae</taxon>
        <taxon>Carnegiea</taxon>
    </lineage>
</organism>
<dbReference type="Proteomes" id="UP001153076">
    <property type="component" value="Unassembled WGS sequence"/>
</dbReference>
<evidence type="ECO:0000313" key="3">
    <source>
        <dbReference type="Proteomes" id="UP001153076"/>
    </source>
</evidence>
<keyword evidence="3" id="KW-1185">Reference proteome</keyword>
<evidence type="ECO:0000256" key="1">
    <source>
        <dbReference type="SAM" id="MobiDB-lite"/>
    </source>
</evidence>
<gene>
    <name evidence="2" type="ORF">Cgig2_027851</name>
</gene>
<feature type="region of interest" description="Disordered" evidence="1">
    <location>
        <begin position="59"/>
        <end position="86"/>
    </location>
</feature>
<dbReference type="PANTHER" id="PTHR35756:SF1">
    <property type="entry name" value="OS05G0337400 PROTEIN"/>
    <property type="match status" value="1"/>
</dbReference>
<reference evidence="2" key="1">
    <citation type="submission" date="2022-04" db="EMBL/GenBank/DDBJ databases">
        <title>Carnegiea gigantea Genome sequencing and assembly v2.</title>
        <authorList>
            <person name="Copetti D."/>
            <person name="Sanderson M.J."/>
            <person name="Burquez A."/>
            <person name="Wojciechowski M.F."/>
        </authorList>
    </citation>
    <scope>NUCLEOTIDE SEQUENCE</scope>
    <source>
        <strain evidence="2">SGP5-SGP5p</strain>
        <tissue evidence="2">Aerial part</tissue>
    </source>
</reference>
<dbReference type="GO" id="GO:0009507">
    <property type="term" value="C:chloroplast"/>
    <property type="evidence" value="ECO:0007669"/>
    <property type="project" value="TreeGrafter"/>
</dbReference>
<proteinExistence type="predicted"/>
<dbReference type="PANTHER" id="PTHR35756">
    <property type="entry name" value="OS05G0337400 PROTEIN"/>
    <property type="match status" value="1"/>
</dbReference>
<protein>
    <recommendedName>
        <fullName evidence="4">HMA domain-containing protein</fullName>
    </recommendedName>
</protein>
<accession>A0A9Q1GKT9</accession>
<dbReference type="EMBL" id="JAKOGI010002807">
    <property type="protein sequence ID" value="KAJ8421289.1"/>
    <property type="molecule type" value="Genomic_DNA"/>
</dbReference>
<comment type="caution">
    <text evidence="2">The sequence shown here is derived from an EMBL/GenBank/DDBJ whole genome shotgun (WGS) entry which is preliminary data.</text>
</comment>
<evidence type="ECO:0008006" key="4">
    <source>
        <dbReference type="Google" id="ProtNLM"/>
    </source>
</evidence>
<name>A0A9Q1GKT9_9CARY</name>
<evidence type="ECO:0000313" key="2">
    <source>
        <dbReference type="EMBL" id="KAJ8421289.1"/>
    </source>
</evidence>
<dbReference type="AlphaFoldDB" id="A0A9Q1GKT9"/>